<dbReference type="AlphaFoldDB" id="F4QKJ5"/>
<dbReference type="InterPro" id="IPR007078">
    <property type="entry name" value="Haem_export_protD_CcmD"/>
</dbReference>
<evidence type="ECO:0000256" key="7">
    <source>
        <dbReference type="ARBA" id="ARBA00022519"/>
    </source>
</evidence>
<keyword evidence="8 12" id="KW-0812">Transmembrane</keyword>
<evidence type="ECO:0000256" key="12">
    <source>
        <dbReference type="RuleBase" id="RU363101"/>
    </source>
</evidence>
<keyword evidence="5 12" id="KW-0813">Transport</keyword>
<name>F4QKJ5_9CAUL</name>
<dbReference type="Pfam" id="PF04995">
    <property type="entry name" value="CcmD"/>
    <property type="match status" value="1"/>
</dbReference>
<evidence type="ECO:0000256" key="6">
    <source>
        <dbReference type="ARBA" id="ARBA00022475"/>
    </source>
</evidence>
<sequence>MLDFDMGKYGFYVWTCYGATLLSLAGLIGLTLRAHAQRKAALKALQDATESQT</sequence>
<feature type="transmembrane region" description="Helical" evidence="12">
    <location>
        <begin position="12"/>
        <end position="32"/>
    </location>
</feature>
<reference evidence="14" key="1">
    <citation type="submission" date="2011-03" db="EMBL/GenBank/DDBJ databases">
        <title>Draft genome sequence of Brevundimonas diminuta.</title>
        <authorList>
            <person name="Brown P.J.B."/>
            <person name="Buechlein A."/>
            <person name="Hemmerich C."/>
            <person name="Brun Y.V."/>
        </authorList>
    </citation>
    <scope>NUCLEOTIDE SEQUENCE [LARGE SCALE GENOMIC DNA]</scope>
    <source>
        <strain evidence="14">C19</strain>
    </source>
</reference>
<protein>
    <recommendedName>
        <fullName evidence="4 12">Heme exporter protein D</fullName>
    </recommendedName>
</protein>
<gene>
    <name evidence="13" type="primary">ccmD</name>
    <name evidence="13" type="ORF">ABI_05800</name>
</gene>
<organism evidence="13 14">
    <name type="scientific">Asticcacaulis biprosthecium C19</name>
    <dbReference type="NCBI Taxonomy" id="715226"/>
    <lineage>
        <taxon>Bacteria</taxon>
        <taxon>Pseudomonadati</taxon>
        <taxon>Pseudomonadota</taxon>
        <taxon>Alphaproteobacteria</taxon>
        <taxon>Caulobacterales</taxon>
        <taxon>Caulobacteraceae</taxon>
        <taxon>Asticcacaulis</taxon>
    </lineage>
</organism>
<keyword evidence="7 12" id="KW-0997">Cell inner membrane</keyword>
<proteinExistence type="inferred from homology"/>
<evidence type="ECO:0000256" key="5">
    <source>
        <dbReference type="ARBA" id="ARBA00022448"/>
    </source>
</evidence>
<dbReference type="NCBIfam" id="TIGR03141">
    <property type="entry name" value="cytochro_ccmD"/>
    <property type="match status" value="1"/>
</dbReference>
<evidence type="ECO:0000313" key="13">
    <source>
        <dbReference type="EMBL" id="EGF92147.1"/>
    </source>
</evidence>
<dbReference type="HOGENOM" id="CLU_180892_2_2_5"/>
<dbReference type="GO" id="GO:0005886">
    <property type="term" value="C:plasma membrane"/>
    <property type="evidence" value="ECO:0007669"/>
    <property type="project" value="UniProtKB-SubCell"/>
</dbReference>
<comment type="subcellular location">
    <subcellularLocation>
        <location evidence="2 12">Cell inner membrane</location>
        <topology evidence="2 12">Single-pass membrane protein</topology>
    </subcellularLocation>
</comment>
<evidence type="ECO:0000256" key="1">
    <source>
        <dbReference type="ARBA" id="ARBA00002442"/>
    </source>
</evidence>
<keyword evidence="6 12" id="KW-1003">Cell membrane</keyword>
<keyword evidence="9 12" id="KW-0201">Cytochrome c-type biogenesis</keyword>
<keyword evidence="14" id="KW-1185">Reference proteome</keyword>
<evidence type="ECO:0000256" key="8">
    <source>
        <dbReference type="ARBA" id="ARBA00022692"/>
    </source>
</evidence>
<comment type="similarity">
    <text evidence="3 12">Belongs to the CcmD/CycX/HelD family.</text>
</comment>
<evidence type="ECO:0000256" key="3">
    <source>
        <dbReference type="ARBA" id="ARBA00008741"/>
    </source>
</evidence>
<dbReference type="RefSeq" id="WP_006271318.1">
    <property type="nucleotide sequence ID" value="NZ_GL883077.1"/>
</dbReference>
<keyword evidence="11 12" id="KW-0472">Membrane</keyword>
<dbReference type="Proteomes" id="UP000006512">
    <property type="component" value="Unassembled WGS sequence"/>
</dbReference>
<evidence type="ECO:0000256" key="2">
    <source>
        <dbReference type="ARBA" id="ARBA00004377"/>
    </source>
</evidence>
<evidence type="ECO:0000256" key="11">
    <source>
        <dbReference type="ARBA" id="ARBA00023136"/>
    </source>
</evidence>
<evidence type="ECO:0000256" key="4">
    <source>
        <dbReference type="ARBA" id="ARBA00016461"/>
    </source>
</evidence>
<dbReference type="GO" id="GO:0015886">
    <property type="term" value="P:heme transport"/>
    <property type="evidence" value="ECO:0007669"/>
    <property type="project" value="InterPro"/>
</dbReference>
<keyword evidence="10 12" id="KW-1133">Transmembrane helix</keyword>
<evidence type="ECO:0000256" key="9">
    <source>
        <dbReference type="ARBA" id="ARBA00022748"/>
    </source>
</evidence>
<evidence type="ECO:0000256" key="10">
    <source>
        <dbReference type="ARBA" id="ARBA00022989"/>
    </source>
</evidence>
<accession>F4QKJ5</accession>
<evidence type="ECO:0000313" key="14">
    <source>
        <dbReference type="Proteomes" id="UP000006512"/>
    </source>
</evidence>
<dbReference type="EMBL" id="GL883077">
    <property type="protein sequence ID" value="EGF92147.1"/>
    <property type="molecule type" value="Genomic_DNA"/>
</dbReference>
<dbReference type="GO" id="GO:0017004">
    <property type="term" value="P:cytochrome complex assembly"/>
    <property type="evidence" value="ECO:0007669"/>
    <property type="project" value="UniProtKB-KW"/>
</dbReference>
<dbReference type="STRING" id="715226.ABI_05800"/>
<comment type="function">
    <text evidence="1 12">Required for the export of heme to the periplasm for the biogenesis of c-type cytochromes.</text>
</comment>